<gene>
    <name evidence="7" type="ORF">MKQ68_06300</name>
</gene>
<dbReference type="InterPro" id="IPR013324">
    <property type="entry name" value="RNA_pol_sigma_r3/r4-like"/>
</dbReference>
<dbReference type="SUPFAM" id="SSF88659">
    <property type="entry name" value="Sigma3 and sigma4 domains of RNA polymerase sigma factors"/>
    <property type="match status" value="1"/>
</dbReference>
<evidence type="ECO:0000313" key="7">
    <source>
        <dbReference type="EMBL" id="UYQ94700.1"/>
    </source>
</evidence>
<dbReference type="Pfam" id="PF04545">
    <property type="entry name" value="Sigma70_r4"/>
    <property type="match status" value="1"/>
</dbReference>
<dbReference type="Gene3D" id="1.10.10.10">
    <property type="entry name" value="Winged helix-like DNA-binding domain superfamily/Winged helix DNA-binding domain"/>
    <property type="match status" value="1"/>
</dbReference>
<dbReference type="Proteomes" id="UP001162741">
    <property type="component" value="Chromosome"/>
</dbReference>
<dbReference type="Gene3D" id="1.10.1740.10">
    <property type="match status" value="1"/>
</dbReference>
<name>A0ABY6J4U6_9BACT</name>
<dbReference type="RefSeq" id="WP_264282553.1">
    <property type="nucleotide sequence ID" value="NZ_CP107006.1"/>
</dbReference>
<feature type="domain" description="RNA polymerase sigma-70 region 4" evidence="6">
    <location>
        <begin position="142"/>
        <end position="187"/>
    </location>
</feature>
<sequence>MDKLQDLDATPEKGIKPKSDMKNKAQAMTEACEELFTTYGPELILYAKALGLDEAQAEDVVLQLFASIWEKKDSLRIYEMTNRKGYLFTSVHNRFLDLRKVDGRQRNKNDQYVFGLKYWEDEKYSEGFDVRSKMAFAMNKYLTEQQRLVVVYTRFEQMSHEEAGAQMGISASTVKKHLKVALTKLRKHLKDLYAFLILLSLLFS</sequence>
<evidence type="ECO:0000256" key="1">
    <source>
        <dbReference type="ARBA" id="ARBA00010641"/>
    </source>
</evidence>
<comment type="similarity">
    <text evidence="1">Belongs to the sigma-70 factor family. ECF subfamily.</text>
</comment>
<dbReference type="InterPro" id="IPR036388">
    <property type="entry name" value="WH-like_DNA-bd_sf"/>
</dbReference>
<dbReference type="SUPFAM" id="SSF88946">
    <property type="entry name" value="Sigma2 domain of RNA polymerase sigma factors"/>
    <property type="match status" value="1"/>
</dbReference>
<evidence type="ECO:0000259" key="6">
    <source>
        <dbReference type="Pfam" id="PF04545"/>
    </source>
</evidence>
<dbReference type="InterPro" id="IPR007630">
    <property type="entry name" value="RNA_pol_sigma70_r4"/>
</dbReference>
<dbReference type="NCBIfam" id="TIGR02937">
    <property type="entry name" value="sigma70-ECF"/>
    <property type="match status" value="1"/>
</dbReference>
<dbReference type="PANTHER" id="PTHR43133:SF46">
    <property type="entry name" value="RNA POLYMERASE SIGMA-70 FACTOR ECF SUBFAMILY"/>
    <property type="match status" value="1"/>
</dbReference>
<dbReference type="EMBL" id="CP107006">
    <property type="protein sequence ID" value="UYQ94700.1"/>
    <property type="molecule type" value="Genomic_DNA"/>
</dbReference>
<feature type="region of interest" description="Disordered" evidence="5">
    <location>
        <begin position="1"/>
        <end position="22"/>
    </location>
</feature>
<reference evidence="7" key="1">
    <citation type="submission" date="2022-10" db="EMBL/GenBank/DDBJ databases">
        <title>Chitinophaga sp. nov., isolated from soil.</title>
        <authorList>
            <person name="Jeon C.O."/>
        </authorList>
    </citation>
    <scope>NUCLEOTIDE SEQUENCE</scope>
    <source>
        <strain evidence="7">R8</strain>
    </source>
</reference>
<keyword evidence="3" id="KW-0731">Sigma factor</keyword>
<dbReference type="InterPro" id="IPR039425">
    <property type="entry name" value="RNA_pol_sigma-70-like"/>
</dbReference>
<evidence type="ECO:0000256" key="3">
    <source>
        <dbReference type="ARBA" id="ARBA00023082"/>
    </source>
</evidence>
<evidence type="ECO:0000256" key="4">
    <source>
        <dbReference type="ARBA" id="ARBA00023163"/>
    </source>
</evidence>
<accession>A0ABY6J4U6</accession>
<dbReference type="PANTHER" id="PTHR43133">
    <property type="entry name" value="RNA POLYMERASE ECF-TYPE SIGMA FACTO"/>
    <property type="match status" value="1"/>
</dbReference>
<proteinExistence type="inferred from homology"/>
<protein>
    <submittedName>
        <fullName evidence="7">Sigma-70 family RNA polymerase sigma factor</fullName>
    </submittedName>
</protein>
<keyword evidence="8" id="KW-1185">Reference proteome</keyword>
<evidence type="ECO:0000256" key="5">
    <source>
        <dbReference type="SAM" id="MobiDB-lite"/>
    </source>
</evidence>
<keyword evidence="2" id="KW-0805">Transcription regulation</keyword>
<evidence type="ECO:0000313" key="8">
    <source>
        <dbReference type="Proteomes" id="UP001162741"/>
    </source>
</evidence>
<dbReference type="CDD" id="cd06171">
    <property type="entry name" value="Sigma70_r4"/>
    <property type="match status" value="1"/>
</dbReference>
<dbReference type="InterPro" id="IPR014284">
    <property type="entry name" value="RNA_pol_sigma-70_dom"/>
</dbReference>
<evidence type="ECO:0000256" key="2">
    <source>
        <dbReference type="ARBA" id="ARBA00023015"/>
    </source>
</evidence>
<keyword evidence="4" id="KW-0804">Transcription</keyword>
<dbReference type="InterPro" id="IPR013325">
    <property type="entry name" value="RNA_pol_sigma_r2"/>
</dbReference>
<organism evidence="7 8">
    <name type="scientific">Chitinophaga horti</name>
    <dbReference type="NCBI Taxonomy" id="2920382"/>
    <lineage>
        <taxon>Bacteria</taxon>
        <taxon>Pseudomonadati</taxon>
        <taxon>Bacteroidota</taxon>
        <taxon>Chitinophagia</taxon>
        <taxon>Chitinophagales</taxon>
        <taxon>Chitinophagaceae</taxon>
        <taxon>Chitinophaga</taxon>
    </lineage>
</organism>